<sequence length="199" mass="23317">MSTKTKIEEWCIVIATQIWGSKWVDWVEFISYGRSGGFQGDLRWCFTGAYGPHSNWERTDFWDELADIRGLWTDHWVVGGDFNVCRSNMKGAHYTWYRSEDSTQASRIDRFLISTDWSNNFGAVNQLALPKVTSDHRPIVLESGDWSANPSYFKFENMWLQHDGFTEKVKERWQSYNVNGSPDYILAQKLKHLKRDISK</sequence>
<comment type="caution">
    <text evidence="2">The sequence shown here is derived from an EMBL/GenBank/DDBJ whole genome shotgun (WGS) entry which is preliminary data.</text>
</comment>
<dbReference type="EMBL" id="JACXVP010000008">
    <property type="protein sequence ID" value="KAG5589013.1"/>
    <property type="molecule type" value="Genomic_DNA"/>
</dbReference>
<dbReference type="AlphaFoldDB" id="A0A9J5XMC9"/>
<evidence type="ECO:0000259" key="1">
    <source>
        <dbReference type="Pfam" id="PF03372"/>
    </source>
</evidence>
<dbReference type="GO" id="GO:0003824">
    <property type="term" value="F:catalytic activity"/>
    <property type="evidence" value="ECO:0007669"/>
    <property type="project" value="InterPro"/>
</dbReference>
<organism evidence="2 3">
    <name type="scientific">Solanum commersonii</name>
    <name type="common">Commerson's wild potato</name>
    <name type="synonym">Commerson's nightshade</name>
    <dbReference type="NCBI Taxonomy" id="4109"/>
    <lineage>
        <taxon>Eukaryota</taxon>
        <taxon>Viridiplantae</taxon>
        <taxon>Streptophyta</taxon>
        <taxon>Embryophyta</taxon>
        <taxon>Tracheophyta</taxon>
        <taxon>Spermatophyta</taxon>
        <taxon>Magnoliopsida</taxon>
        <taxon>eudicotyledons</taxon>
        <taxon>Gunneridae</taxon>
        <taxon>Pentapetalae</taxon>
        <taxon>asterids</taxon>
        <taxon>lamiids</taxon>
        <taxon>Solanales</taxon>
        <taxon>Solanaceae</taxon>
        <taxon>Solanoideae</taxon>
        <taxon>Solaneae</taxon>
        <taxon>Solanum</taxon>
    </lineage>
</organism>
<dbReference type="InterPro" id="IPR005135">
    <property type="entry name" value="Endo/exonuclease/phosphatase"/>
</dbReference>
<dbReference type="PANTHER" id="PTHR33710:SF71">
    <property type="entry name" value="ENDONUCLEASE_EXONUCLEASE_PHOSPHATASE DOMAIN-CONTAINING PROTEIN"/>
    <property type="match status" value="1"/>
</dbReference>
<gene>
    <name evidence="2" type="ORF">H5410_039527</name>
</gene>
<accession>A0A9J5XMC9</accession>
<evidence type="ECO:0000313" key="2">
    <source>
        <dbReference type="EMBL" id="KAG5589013.1"/>
    </source>
</evidence>
<keyword evidence="3" id="KW-1185">Reference proteome</keyword>
<dbReference type="Proteomes" id="UP000824120">
    <property type="component" value="Chromosome 8"/>
</dbReference>
<evidence type="ECO:0000313" key="3">
    <source>
        <dbReference type="Proteomes" id="UP000824120"/>
    </source>
</evidence>
<dbReference type="PANTHER" id="PTHR33710">
    <property type="entry name" value="BNAC02G09200D PROTEIN"/>
    <property type="match status" value="1"/>
</dbReference>
<dbReference type="Pfam" id="PF03372">
    <property type="entry name" value="Exo_endo_phos"/>
    <property type="match status" value="1"/>
</dbReference>
<proteinExistence type="predicted"/>
<dbReference type="SUPFAM" id="SSF56219">
    <property type="entry name" value="DNase I-like"/>
    <property type="match status" value="1"/>
</dbReference>
<dbReference type="InterPro" id="IPR036691">
    <property type="entry name" value="Endo/exonu/phosph_ase_sf"/>
</dbReference>
<protein>
    <recommendedName>
        <fullName evidence="1">Endonuclease/exonuclease/phosphatase domain-containing protein</fullName>
    </recommendedName>
</protein>
<reference evidence="2 3" key="1">
    <citation type="submission" date="2020-09" db="EMBL/GenBank/DDBJ databases">
        <title>De no assembly of potato wild relative species, Solanum commersonii.</title>
        <authorList>
            <person name="Cho K."/>
        </authorList>
    </citation>
    <scope>NUCLEOTIDE SEQUENCE [LARGE SCALE GENOMIC DNA]</scope>
    <source>
        <strain evidence="2">LZ3.2</strain>
        <tissue evidence="2">Leaf</tissue>
    </source>
</reference>
<feature type="domain" description="Endonuclease/exonuclease/phosphatase" evidence="1">
    <location>
        <begin position="22"/>
        <end position="136"/>
    </location>
</feature>
<name>A0A9J5XMC9_SOLCO</name>
<dbReference type="OrthoDB" id="1906115at2759"/>
<dbReference type="Gene3D" id="3.60.10.10">
    <property type="entry name" value="Endonuclease/exonuclease/phosphatase"/>
    <property type="match status" value="1"/>
</dbReference>